<feature type="region of interest" description="Disordered" evidence="4">
    <location>
        <begin position="635"/>
        <end position="674"/>
    </location>
</feature>
<keyword evidence="3" id="KW-0539">Nucleus</keyword>
<feature type="region of interest" description="Disordered" evidence="4">
    <location>
        <begin position="546"/>
        <end position="570"/>
    </location>
</feature>
<reference evidence="5" key="2">
    <citation type="submission" date="2022-10" db="EMBL/GenBank/DDBJ databases">
        <authorList>
            <consortium name="ENA_rothamsted_submissions"/>
            <consortium name="culmorum"/>
            <person name="King R."/>
        </authorList>
    </citation>
    <scope>NUCLEOTIDE SEQUENCE</scope>
</reference>
<feature type="compositionally biased region" description="Polar residues" evidence="4">
    <location>
        <begin position="475"/>
        <end position="492"/>
    </location>
</feature>
<dbReference type="OrthoDB" id="5812619at2759"/>
<comment type="subcellular location">
    <subcellularLocation>
        <location evidence="1">Nucleus</location>
    </subcellularLocation>
</comment>
<name>A0A9N9SEC4_PHACE</name>
<feature type="region of interest" description="Disordered" evidence="4">
    <location>
        <begin position="179"/>
        <end position="198"/>
    </location>
</feature>
<feature type="region of interest" description="Disordered" evidence="4">
    <location>
        <begin position="475"/>
        <end position="509"/>
    </location>
</feature>
<evidence type="ECO:0000256" key="2">
    <source>
        <dbReference type="ARBA" id="ARBA00023125"/>
    </source>
</evidence>
<accession>A0A9N9SEC4</accession>
<dbReference type="InterPro" id="IPR051651">
    <property type="entry name" value="DMTF1_DNA-bind_reg"/>
</dbReference>
<reference evidence="5" key="1">
    <citation type="submission" date="2022-01" db="EMBL/GenBank/DDBJ databases">
        <authorList>
            <person name="King R."/>
        </authorList>
    </citation>
    <scope>NUCLEOTIDE SEQUENCE</scope>
</reference>
<feature type="region of interest" description="Disordered" evidence="4">
    <location>
        <begin position="1"/>
        <end position="72"/>
    </location>
</feature>
<feature type="region of interest" description="Disordered" evidence="4">
    <location>
        <begin position="431"/>
        <end position="450"/>
    </location>
</feature>
<feature type="compositionally biased region" description="Basic and acidic residues" evidence="4">
    <location>
        <begin position="1"/>
        <end position="11"/>
    </location>
</feature>
<organism evidence="5 6">
    <name type="scientific">Phaedon cochleariae</name>
    <name type="common">Mustard beetle</name>
    <dbReference type="NCBI Taxonomy" id="80249"/>
    <lineage>
        <taxon>Eukaryota</taxon>
        <taxon>Metazoa</taxon>
        <taxon>Ecdysozoa</taxon>
        <taxon>Arthropoda</taxon>
        <taxon>Hexapoda</taxon>
        <taxon>Insecta</taxon>
        <taxon>Pterygota</taxon>
        <taxon>Neoptera</taxon>
        <taxon>Endopterygota</taxon>
        <taxon>Coleoptera</taxon>
        <taxon>Polyphaga</taxon>
        <taxon>Cucujiformia</taxon>
        <taxon>Chrysomeloidea</taxon>
        <taxon>Chrysomelidae</taxon>
        <taxon>Chrysomelinae</taxon>
        <taxon>Chrysomelini</taxon>
        <taxon>Phaedon</taxon>
    </lineage>
</organism>
<dbReference type="AlphaFoldDB" id="A0A9N9SEC4"/>
<evidence type="ECO:0000313" key="5">
    <source>
        <dbReference type="EMBL" id="CAG9816121.1"/>
    </source>
</evidence>
<keyword evidence="2" id="KW-0238">DNA-binding</keyword>
<dbReference type="GO" id="GO:0000978">
    <property type="term" value="F:RNA polymerase II cis-regulatory region sequence-specific DNA binding"/>
    <property type="evidence" value="ECO:0007669"/>
    <property type="project" value="TreeGrafter"/>
</dbReference>
<dbReference type="PANTHER" id="PTHR46380">
    <property type="entry name" value="CYCLIN-D-BINDING MYB-LIKE TRANSCRIPTION FACTOR 1"/>
    <property type="match status" value="1"/>
</dbReference>
<dbReference type="Proteomes" id="UP001153737">
    <property type="component" value="Chromosome 13"/>
</dbReference>
<evidence type="ECO:0000256" key="3">
    <source>
        <dbReference type="ARBA" id="ARBA00023242"/>
    </source>
</evidence>
<sequence length="1025" mass="119062">MKKEIDVHPIPEENYSEFEDNIRKRKKKKSRQQNILSPENVESESGTTGHRDKKKKSKTITESTKDSTKKKKFKFISESVDMNVWGGDIKLQEHSDTALCDDESASSLQESEVIPSSLDSEIDHNTITVSKKKKKKQKSHEKDFLNVPQFRSMKKYVKQEFPIDWQAVAEYLDSENFNSSNGTAENTESDYHPDNQSLIMPTKNIDTILYGYEIPMDDEIGKITSDYTNSEKLKVKRKHRKKHKNKIDEIKTDPNEMVQMINYCDSQLDEEMVLKSEYQRMEPQSDSIPKKKSKKRETCNQGVIEDIPLIHSNPKLDQFLSSELLMGEAIPTTPRKQKREKLEEWDREYLSKSAISIPKAKRRRRLGDISVSGILRDYEQSIITSDVLTVQSLQTEPQEELSDGPQMENKSAIENPTPISQKYNRYYSIYKSDSDEPTSPKKCINGTSTNDYRTYSNEDTEVDVEENCRFPNQLANIENNTKTRKSTGGATDSDSDYSDELTRPVDGSMHSTRKTILDYFKSSKGAVSGSRNSISKRAQQIVEISSHKNDENTENVNKKSQTPPVSLQDNISEDHTRNIDNNNIKNEKTVMKIISQNSTKNGDFNNSKITKNNVEKNILNGNENSRDFDSELEISTPKEKVNSPRPIVQTNHTTGSQEKNYSEQDEPIVKTRSGRNFNNKSAVETTELEKEILKSLTIFLPFPIPPLHKTILYRKIPEDVQHLSIKSGAFSKDEDNVIMNNWKQFCDEHNLDVKPCAFFHVGRLKKIERIKFLQYISHGLDDRLPSRVFARFKKIYENMSIRRGRFSQKEDKEILRFMKEHGDSDYPFVNLAKILNRNNTAVLKRYETLTNTKNQSKLTWTADLSGKLIRRMMRIGKCERVEDLENLQLSTEQWNKLSRKMDMSVKKLRRGWKITVYPRLFSKASILEVKNKIFHLLKERKESDWRKVDWKEIAKHFVGFTPEKVYNLFRTLVNFHVPKNKQSDLGECLKVLNGFSIRQIKKFRRFVFKDGQLKYENEESEEDES</sequence>
<dbReference type="InterPro" id="IPR009057">
    <property type="entry name" value="Homeodomain-like_sf"/>
</dbReference>
<feature type="region of interest" description="Disordered" evidence="4">
    <location>
        <begin position="394"/>
        <end position="418"/>
    </location>
</feature>
<evidence type="ECO:0000256" key="4">
    <source>
        <dbReference type="SAM" id="MobiDB-lite"/>
    </source>
</evidence>
<feature type="compositionally biased region" description="Polar residues" evidence="4">
    <location>
        <begin position="554"/>
        <end position="570"/>
    </location>
</feature>
<gene>
    <name evidence="5" type="ORF">PHAECO_LOCUS3874</name>
</gene>
<dbReference type="SUPFAM" id="SSF46689">
    <property type="entry name" value="Homeodomain-like"/>
    <property type="match status" value="1"/>
</dbReference>
<dbReference type="PANTHER" id="PTHR46380:SF2">
    <property type="entry name" value="CYCLIN-D-BINDING MYB-LIKE TRANSCRIPTION FACTOR 1"/>
    <property type="match status" value="1"/>
</dbReference>
<evidence type="ECO:0008006" key="7">
    <source>
        <dbReference type="Google" id="ProtNLM"/>
    </source>
</evidence>
<dbReference type="GO" id="GO:0005634">
    <property type="term" value="C:nucleus"/>
    <property type="evidence" value="ECO:0007669"/>
    <property type="project" value="UniProtKB-SubCell"/>
</dbReference>
<dbReference type="EMBL" id="OU896719">
    <property type="protein sequence ID" value="CAG9816121.1"/>
    <property type="molecule type" value="Genomic_DNA"/>
</dbReference>
<dbReference type="Gene3D" id="1.10.10.60">
    <property type="entry name" value="Homeodomain-like"/>
    <property type="match status" value="1"/>
</dbReference>
<proteinExistence type="predicted"/>
<feature type="compositionally biased region" description="Polar residues" evidence="4">
    <location>
        <begin position="408"/>
        <end position="418"/>
    </location>
</feature>
<evidence type="ECO:0000313" key="6">
    <source>
        <dbReference type="Proteomes" id="UP001153737"/>
    </source>
</evidence>
<feature type="compositionally biased region" description="Polar residues" evidence="4">
    <location>
        <begin position="648"/>
        <end position="659"/>
    </location>
</feature>
<protein>
    <recommendedName>
        <fullName evidence="7">Transcription termination factor 1</fullName>
    </recommendedName>
</protein>
<evidence type="ECO:0000256" key="1">
    <source>
        <dbReference type="ARBA" id="ARBA00004123"/>
    </source>
</evidence>
<keyword evidence="6" id="KW-1185">Reference proteome</keyword>
<dbReference type="GO" id="GO:0000981">
    <property type="term" value="F:DNA-binding transcription factor activity, RNA polymerase II-specific"/>
    <property type="evidence" value="ECO:0007669"/>
    <property type="project" value="TreeGrafter"/>
</dbReference>